<reference evidence="5 6" key="1">
    <citation type="submission" date="2016-10" db="EMBL/GenBank/DDBJ databases">
        <authorList>
            <person name="de Groot N.N."/>
        </authorList>
    </citation>
    <scope>NUCLEOTIDE SEQUENCE [LARGE SCALE GENOMIC DNA]</scope>
    <source>
        <strain evidence="5 6">JCM 18415</strain>
    </source>
</reference>
<proteinExistence type="predicted"/>
<reference evidence="7" key="2">
    <citation type="submission" date="2023-07" db="EMBL/GenBank/DDBJ databases">
        <authorList>
            <person name="de Witt J."/>
        </authorList>
    </citation>
    <scope>NUCLEOTIDE SEQUENCE [LARGE SCALE GENOMIC DNA]</scope>
    <source>
        <strain evidence="7">FZJ</strain>
    </source>
</reference>
<dbReference type="EMBL" id="FOYD01000017">
    <property type="protein sequence ID" value="SFQ89466.1"/>
    <property type="molecule type" value="Genomic_DNA"/>
</dbReference>
<keyword evidence="1 2" id="KW-0238">DNA-binding</keyword>
<dbReference type="RefSeq" id="WP_090541151.1">
    <property type="nucleotide sequence ID" value="NZ_FOYD01000017.1"/>
</dbReference>
<evidence type="ECO:0000256" key="2">
    <source>
        <dbReference type="PROSITE-ProRule" id="PRU00335"/>
    </source>
</evidence>
<keyword evidence="7" id="KW-1185">Reference proteome</keyword>
<evidence type="ECO:0000313" key="4">
    <source>
        <dbReference type="EMBL" id="MDX9688485.1"/>
    </source>
</evidence>
<gene>
    <name evidence="4" type="ORF">RED13_002945</name>
    <name evidence="5" type="ORF">SAMN05216578_11737</name>
</gene>
<evidence type="ECO:0000256" key="1">
    <source>
        <dbReference type="ARBA" id="ARBA00023125"/>
    </source>
</evidence>
<dbReference type="SUPFAM" id="SSF46689">
    <property type="entry name" value="Homeodomain-like"/>
    <property type="match status" value="1"/>
</dbReference>
<dbReference type="PROSITE" id="PS50977">
    <property type="entry name" value="HTH_TETR_2"/>
    <property type="match status" value="1"/>
</dbReference>
<dbReference type="PRINTS" id="PR00455">
    <property type="entry name" value="HTHTETR"/>
</dbReference>
<organism evidence="5 6">
    <name type="scientific">Halopseudomonas formosensis</name>
    <dbReference type="NCBI Taxonomy" id="1002526"/>
    <lineage>
        <taxon>Bacteria</taxon>
        <taxon>Pseudomonadati</taxon>
        <taxon>Pseudomonadota</taxon>
        <taxon>Gammaproteobacteria</taxon>
        <taxon>Pseudomonadales</taxon>
        <taxon>Pseudomonadaceae</taxon>
        <taxon>Halopseudomonas</taxon>
    </lineage>
</organism>
<protein>
    <submittedName>
        <fullName evidence="4">TetR/AcrR family transcriptional regulator</fullName>
    </submittedName>
    <submittedName>
        <fullName evidence="5">Transcriptional regulator, TetR family</fullName>
    </submittedName>
</protein>
<evidence type="ECO:0000313" key="7">
    <source>
        <dbReference type="Proteomes" id="UP001281217"/>
    </source>
</evidence>
<dbReference type="STRING" id="1002526.SAMN05216578_11737"/>
<dbReference type="Proteomes" id="UP001281217">
    <property type="component" value="Unassembled WGS sequence"/>
</dbReference>
<evidence type="ECO:0000313" key="6">
    <source>
        <dbReference type="Proteomes" id="UP000242815"/>
    </source>
</evidence>
<dbReference type="AlphaFoldDB" id="A0A1I6C8D4"/>
<feature type="DNA-binding region" description="H-T-H motif" evidence="2">
    <location>
        <begin position="48"/>
        <end position="67"/>
    </location>
</feature>
<dbReference type="PANTHER" id="PTHR43479:SF11">
    <property type="entry name" value="ACREF_ENVCD OPERON REPRESSOR-RELATED"/>
    <property type="match status" value="1"/>
</dbReference>
<dbReference type="GO" id="GO:0003677">
    <property type="term" value="F:DNA binding"/>
    <property type="evidence" value="ECO:0007669"/>
    <property type="project" value="UniProtKB-UniRule"/>
</dbReference>
<dbReference type="InterPro" id="IPR001647">
    <property type="entry name" value="HTH_TetR"/>
</dbReference>
<dbReference type="EMBL" id="JAVRDO010000009">
    <property type="protein sequence ID" value="MDX9688485.1"/>
    <property type="molecule type" value="Genomic_DNA"/>
</dbReference>
<feature type="domain" description="HTH tetR-type" evidence="3">
    <location>
        <begin position="25"/>
        <end position="85"/>
    </location>
</feature>
<evidence type="ECO:0000313" key="5">
    <source>
        <dbReference type="EMBL" id="SFQ89466.1"/>
    </source>
</evidence>
<dbReference type="PANTHER" id="PTHR43479">
    <property type="entry name" value="ACREF/ENVCD OPERON REPRESSOR-RELATED"/>
    <property type="match status" value="1"/>
</dbReference>
<name>A0A1I6C8D4_9GAMM</name>
<dbReference type="OrthoDB" id="9811084at2"/>
<accession>A0A1I6C8D4</accession>
<dbReference type="Proteomes" id="UP000242815">
    <property type="component" value="Unassembled WGS sequence"/>
</dbReference>
<dbReference type="Pfam" id="PF00440">
    <property type="entry name" value="TetR_N"/>
    <property type="match status" value="1"/>
</dbReference>
<evidence type="ECO:0000259" key="3">
    <source>
        <dbReference type="PROSITE" id="PS50977"/>
    </source>
</evidence>
<dbReference type="InterPro" id="IPR009057">
    <property type="entry name" value="Homeodomain-like_sf"/>
</dbReference>
<sequence>MNQLLDATAPNAAVFPGNRHKARARRTRERLIDAMYLLVLEKDYREITIQDVLEKAGVARSTFYAHFRDKEDLLVAGYEWIGTPPTKLLEVSGQKQVVLDVSAWLFAATERHRSLTTSFFSNPSQNIILAHLENILIIQVREHYQKQGIYSEGLHGEVAVRCFVGALLGLWLWWVRHGYPCSAQEMTEAFDALMNNGVWPASTGRIVRPAKP</sequence>
<reference evidence="4" key="3">
    <citation type="submission" date="2024-05" db="EMBL/GenBank/DDBJ databases">
        <authorList>
            <person name="de Witt J."/>
        </authorList>
    </citation>
    <scope>NUCLEOTIDE SEQUENCE</scope>
    <source>
        <strain evidence="4">FZJ</strain>
    </source>
</reference>
<dbReference type="InterPro" id="IPR050624">
    <property type="entry name" value="HTH-type_Tx_Regulator"/>
</dbReference>
<dbReference type="Gene3D" id="1.10.357.10">
    <property type="entry name" value="Tetracycline Repressor, domain 2"/>
    <property type="match status" value="1"/>
</dbReference>